<gene>
    <name evidence="2" type="primary">Kctd14</name>
</gene>
<reference evidence="2" key="1">
    <citation type="submission" date="2025-08" db="UniProtKB">
        <authorList>
            <consortium name="RefSeq"/>
        </authorList>
    </citation>
    <scope>IDENTIFICATION</scope>
    <source>
        <tissue evidence="2">Leukocyte</tissue>
    </source>
</reference>
<dbReference type="CTD" id="65987"/>
<dbReference type="Gene3D" id="3.30.710.10">
    <property type="entry name" value="Potassium Channel Kv1.1, Chain A"/>
    <property type="match status" value="1"/>
</dbReference>
<name>A0A8B7U6Q6_CASCN</name>
<dbReference type="SMART" id="SM00225">
    <property type="entry name" value="BTB"/>
    <property type="match status" value="1"/>
</dbReference>
<dbReference type="InterPro" id="IPR003131">
    <property type="entry name" value="T1-type_BTB"/>
</dbReference>
<evidence type="ECO:0000259" key="1">
    <source>
        <dbReference type="SMART" id="SM00225"/>
    </source>
</evidence>
<evidence type="ECO:0000313" key="2">
    <source>
        <dbReference type="RefSeq" id="XP_020015413.1"/>
    </source>
</evidence>
<dbReference type="InterPro" id="IPR011333">
    <property type="entry name" value="SKP1/BTB/POZ_sf"/>
</dbReference>
<proteinExistence type="predicted"/>
<sequence length="253" mass="28677">MAVPGCSWVKVGHKLPEGGAVGSPYRLFPQVTTVVQLNVGGQFYTTTVGTLRKFSGSKLAEMFSSPVEACTDGEGRFFIDRSGTYFGPILDYLRTGQVPSQNLTEVYREAQYYEIQPLVKLLEDTPQIFGEQVARKQFLLRVPNYSENLEVLLRLARAEAVGMRWSEVVVCVMHTDEQAAQCAEPLYNLEAKKVPFVKFGPWNVGPSIEDLLHCVNKDIKAKGYQVQLQKYFLEKACWAKLQGCFHKFTFNWW</sequence>
<dbReference type="Pfam" id="PF25611">
    <property type="entry name" value="KCTD_C"/>
    <property type="match status" value="1"/>
</dbReference>
<dbReference type="GO" id="GO:0051260">
    <property type="term" value="P:protein homooligomerization"/>
    <property type="evidence" value="ECO:0007669"/>
    <property type="project" value="InterPro"/>
</dbReference>
<dbReference type="Pfam" id="PF02214">
    <property type="entry name" value="BTB_2"/>
    <property type="match status" value="1"/>
</dbReference>
<dbReference type="RefSeq" id="XP_020015413.1">
    <property type="nucleotide sequence ID" value="XM_020159824.1"/>
</dbReference>
<protein>
    <submittedName>
        <fullName evidence="2">BTB/POZ domain-containing protein KCTD14</fullName>
    </submittedName>
</protein>
<dbReference type="PANTHER" id="PTHR14499">
    <property type="entry name" value="POTASSIUM CHANNEL TETRAMERIZATION DOMAIN-CONTAINING"/>
    <property type="match status" value="1"/>
</dbReference>
<dbReference type="InterPro" id="IPR000210">
    <property type="entry name" value="BTB/POZ_dom"/>
</dbReference>
<dbReference type="InterPro" id="IPR057890">
    <property type="entry name" value="KCTD7/14_C"/>
</dbReference>
<organism evidence="2">
    <name type="scientific">Castor canadensis</name>
    <name type="common">American beaver</name>
    <dbReference type="NCBI Taxonomy" id="51338"/>
    <lineage>
        <taxon>Eukaryota</taxon>
        <taxon>Metazoa</taxon>
        <taxon>Chordata</taxon>
        <taxon>Craniata</taxon>
        <taxon>Vertebrata</taxon>
        <taxon>Euteleostomi</taxon>
        <taxon>Mammalia</taxon>
        <taxon>Eutheria</taxon>
        <taxon>Euarchontoglires</taxon>
        <taxon>Glires</taxon>
        <taxon>Rodentia</taxon>
        <taxon>Castorimorpha</taxon>
        <taxon>Castoridae</taxon>
        <taxon>Castor</taxon>
    </lineage>
</organism>
<dbReference type="KEGG" id="ccan:109683790"/>
<dbReference type="SUPFAM" id="SSF54695">
    <property type="entry name" value="POZ domain"/>
    <property type="match status" value="1"/>
</dbReference>
<dbReference type="PANTHER" id="PTHR14499:SF3">
    <property type="entry name" value="BTB_POZ DOMAIN-CONTAINING PROTEIN KCTD14"/>
    <property type="match status" value="1"/>
</dbReference>
<dbReference type="AlphaFoldDB" id="A0A8B7U6Q6"/>
<accession>A0A8B7U6Q6</accession>
<feature type="domain" description="BTB" evidence="1">
    <location>
        <begin position="33"/>
        <end position="130"/>
    </location>
</feature>
<dbReference type="OrthoDB" id="2414723at2759"/>